<gene>
    <name evidence="2" type="ORF">BGZ65_004334</name>
</gene>
<dbReference type="AlphaFoldDB" id="A0A9P6MH87"/>
<dbReference type="EMBL" id="JAAAHW010000627">
    <property type="protein sequence ID" value="KAG0000471.1"/>
    <property type="molecule type" value="Genomic_DNA"/>
</dbReference>
<evidence type="ECO:0008006" key="4">
    <source>
        <dbReference type="Google" id="ProtNLM"/>
    </source>
</evidence>
<dbReference type="OrthoDB" id="2410298at2759"/>
<evidence type="ECO:0000313" key="2">
    <source>
        <dbReference type="EMBL" id="KAG0000471.1"/>
    </source>
</evidence>
<reference evidence="2" key="1">
    <citation type="journal article" date="2020" name="Fungal Divers.">
        <title>Resolving the Mortierellaceae phylogeny through synthesis of multi-gene phylogenetics and phylogenomics.</title>
        <authorList>
            <person name="Vandepol N."/>
            <person name="Liber J."/>
            <person name="Desiro A."/>
            <person name="Na H."/>
            <person name="Kennedy M."/>
            <person name="Barry K."/>
            <person name="Grigoriev I.V."/>
            <person name="Miller A.N."/>
            <person name="O'Donnell K."/>
            <person name="Stajich J.E."/>
            <person name="Bonito G."/>
        </authorList>
    </citation>
    <scope>NUCLEOTIDE SEQUENCE</scope>
    <source>
        <strain evidence="2">MES-2147</strain>
    </source>
</reference>
<protein>
    <recommendedName>
        <fullName evidence="4">Saposin B-type domain-containing protein</fullName>
    </recommendedName>
</protein>
<comment type="caution">
    <text evidence="2">The sequence shown here is derived from an EMBL/GenBank/DDBJ whole genome shotgun (WGS) entry which is preliminary data.</text>
</comment>
<accession>A0A9P6MH87</accession>
<dbReference type="Proteomes" id="UP000749646">
    <property type="component" value="Unassembled WGS sequence"/>
</dbReference>
<dbReference type="InterPro" id="IPR011001">
    <property type="entry name" value="Saposin-like"/>
</dbReference>
<feature type="signal peptide" evidence="1">
    <location>
        <begin position="1"/>
        <end position="20"/>
    </location>
</feature>
<evidence type="ECO:0000256" key="1">
    <source>
        <dbReference type="SAM" id="SignalP"/>
    </source>
</evidence>
<keyword evidence="1" id="KW-0732">Signal</keyword>
<sequence length="146" mass="15336">MRIRIPTVILSLAVASAVYAAPAPVQLEKRGWVMDKLRELFDKAIKSLECGACVAALVGAKDVAYLNKNWVLDAAAGLCSEFKIMPNDVCTGLVYSQGPVLVEALLQANLLSGDGKYLCFQALGVCPAPGVTSGSLVFPKPKPASA</sequence>
<keyword evidence="3" id="KW-1185">Reference proteome</keyword>
<evidence type="ECO:0000313" key="3">
    <source>
        <dbReference type="Proteomes" id="UP000749646"/>
    </source>
</evidence>
<name>A0A9P6MH87_9FUNG</name>
<feature type="chain" id="PRO_5040216172" description="Saposin B-type domain-containing protein" evidence="1">
    <location>
        <begin position="21"/>
        <end position="146"/>
    </location>
</feature>
<organism evidence="2 3">
    <name type="scientific">Modicella reniformis</name>
    <dbReference type="NCBI Taxonomy" id="1440133"/>
    <lineage>
        <taxon>Eukaryota</taxon>
        <taxon>Fungi</taxon>
        <taxon>Fungi incertae sedis</taxon>
        <taxon>Mucoromycota</taxon>
        <taxon>Mortierellomycotina</taxon>
        <taxon>Mortierellomycetes</taxon>
        <taxon>Mortierellales</taxon>
        <taxon>Mortierellaceae</taxon>
        <taxon>Modicella</taxon>
    </lineage>
</organism>
<dbReference type="SUPFAM" id="SSF47862">
    <property type="entry name" value="Saposin"/>
    <property type="match status" value="1"/>
</dbReference>
<feature type="non-terminal residue" evidence="2">
    <location>
        <position position="1"/>
    </location>
</feature>
<proteinExistence type="predicted"/>